<evidence type="ECO:0000313" key="2">
    <source>
        <dbReference type="EMBL" id="KAK9890385.1"/>
    </source>
</evidence>
<gene>
    <name evidence="2" type="ORF">WA026_010477</name>
</gene>
<feature type="region of interest" description="Disordered" evidence="1">
    <location>
        <begin position="93"/>
        <end position="140"/>
    </location>
</feature>
<feature type="region of interest" description="Disordered" evidence="1">
    <location>
        <begin position="44"/>
        <end position="63"/>
    </location>
</feature>
<dbReference type="Proteomes" id="UP001431783">
    <property type="component" value="Unassembled WGS sequence"/>
</dbReference>
<sequence length="552" mass="60742">MEDKEGDSSSESPTISELVSPECNRAFEGTIVPTQVVVFSGIDENKGDNVADSDNRATHQSKGKAKFSEKVIVPSNVELVYAEVHPIPRHITRIQSANDVPPRFVKPQDEQPFDLYKDPKPSTSKSAYEPLSCHSAGPSGDYPGRLSEELMFYKTHLKQSGELQPVRLNFDELISQKGSVSSFEDLKSEPHETEDKRSMQLSYSPSSIVESVSSMPEGLCWVQSDKELKTVSVTCTPDAGDLTVPFYQDGTNGSNSPTAASEPWVGPTTEMAPVELECYVDVPESEEVHETRDTIYGNAGGEPWVCSTMELATVPPPYSDDENADQMLENQDPISPGSSRQLYHPQTSRRAKKPLASSRCFGKIRKRSDSMSWPGIRGRCRHNLPKKYIYSQLSRKAEPWMRLPLASTSVSLSYPNLGPDSQRSNMGPESAGAVEDKGELVSVDLNEDPEPWMSTTRAVTSVSRNEFYQFSDESSGVLDPNGPADFDTEMELLMASNLETSGSAKDFSPESSRTYIVKNKDAGGIAISAQLSLSLKIRAVYGRQDVYLALMT</sequence>
<dbReference type="AlphaFoldDB" id="A0AAW1V9X6"/>
<feature type="compositionally biased region" description="Polar residues" evidence="1">
    <location>
        <begin position="416"/>
        <end position="427"/>
    </location>
</feature>
<dbReference type="EMBL" id="JARQZJ010000125">
    <property type="protein sequence ID" value="KAK9890385.1"/>
    <property type="molecule type" value="Genomic_DNA"/>
</dbReference>
<accession>A0AAW1V9X6</accession>
<feature type="region of interest" description="Disordered" evidence="1">
    <location>
        <begin position="181"/>
        <end position="202"/>
    </location>
</feature>
<organism evidence="2 3">
    <name type="scientific">Henosepilachna vigintioctopunctata</name>
    <dbReference type="NCBI Taxonomy" id="420089"/>
    <lineage>
        <taxon>Eukaryota</taxon>
        <taxon>Metazoa</taxon>
        <taxon>Ecdysozoa</taxon>
        <taxon>Arthropoda</taxon>
        <taxon>Hexapoda</taxon>
        <taxon>Insecta</taxon>
        <taxon>Pterygota</taxon>
        <taxon>Neoptera</taxon>
        <taxon>Endopterygota</taxon>
        <taxon>Coleoptera</taxon>
        <taxon>Polyphaga</taxon>
        <taxon>Cucujiformia</taxon>
        <taxon>Coccinelloidea</taxon>
        <taxon>Coccinellidae</taxon>
        <taxon>Epilachninae</taxon>
        <taxon>Epilachnini</taxon>
        <taxon>Henosepilachna</taxon>
    </lineage>
</organism>
<feature type="compositionally biased region" description="Polar residues" evidence="1">
    <location>
        <begin position="328"/>
        <end position="346"/>
    </location>
</feature>
<comment type="caution">
    <text evidence="2">The sequence shown here is derived from an EMBL/GenBank/DDBJ whole genome shotgun (WGS) entry which is preliminary data.</text>
</comment>
<name>A0AAW1V9X6_9CUCU</name>
<feature type="region of interest" description="Disordered" evidence="1">
    <location>
        <begin position="416"/>
        <end position="435"/>
    </location>
</feature>
<keyword evidence="3" id="KW-1185">Reference proteome</keyword>
<protein>
    <submittedName>
        <fullName evidence="2">Uncharacterized protein</fullName>
    </submittedName>
</protein>
<feature type="region of interest" description="Disordered" evidence="1">
    <location>
        <begin position="315"/>
        <end position="356"/>
    </location>
</feature>
<proteinExistence type="predicted"/>
<feature type="compositionally biased region" description="Basic and acidic residues" evidence="1">
    <location>
        <begin position="44"/>
        <end position="57"/>
    </location>
</feature>
<feature type="compositionally biased region" description="Basic and acidic residues" evidence="1">
    <location>
        <begin position="184"/>
        <end position="198"/>
    </location>
</feature>
<evidence type="ECO:0000313" key="3">
    <source>
        <dbReference type="Proteomes" id="UP001431783"/>
    </source>
</evidence>
<feature type="region of interest" description="Disordered" evidence="1">
    <location>
        <begin position="1"/>
        <end position="21"/>
    </location>
</feature>
<reference evidence="2 3" key="1">
    <citation type="submission" date="2023-03" db="EMBL/GenBank/DDBJ databases">
        <title>Genome insight into feeding habits of ladybird beetles.</title>
        <authorList>
            <person name="Li H.-S."/>
            <person name="Huang Y.-H."/>
            <person name="Pang H."/>
        </authorList>
    </citation>
    <scope>NUCLEOTIDE SEQUENCE [LARGE SCALE GENOMIC DNA]</scope>
    <source>
        <strain evidence="2">SYSU_2023b</strain>
        <tissue evidence="2">Whole body</tissue>
    </source>
</reference>
<evidence type="ECO:0000256" key="1">
    <source>
        <dbReference type="SAM" id="MobiDB-lite"/>
    </source>
</evidence>